<sequence length="337" mass="35706">MRRIIGASLIGLGAFLLAAGVLVRFYVAPMLIGAPTDVYQVTRLRADDAAYFDAAAAAPRTGATVVATNTVRGDPGSTHDGVAVWDSTTVVQDVGRGTTIELQKQRYAFDRRTGELRDCCGAAIGGDTAVRQSGVGLFWPVQPRKKGLELFDTATLRTWPAVFDGEERVGGTLTYRFVVRIPETRVAGELPAVPGALLGRGEDAPAVPVDRYYRAEGTYWVDPRTGAPVDQRQRVLSELRPRQGPGRLVVADFTLRMTPESRHALQARSDDGAGKIRILKTVLPLVCGGAGLLLIVAGALLTVNGGRRGTDPDGPAPGGPLTPGGAGRTDKRSEPSV</sequence>
<comment type="caution">
    <text evidence="3">The sequence shown here is derived from an EMBL/GenBank/DDBJ whole genome shotgun (WGS) entry which is preliminary data.</text>
</comment>
<reference evidence="3 4" key="1">
    <citation type="submission" date="2020-01" db="EMBL/GenBank/DDBJ databases">
        <title>Insect and environment-associated Actinomycetes.</title>
        <authorList>
            <person name="Currrie C."/>
            <person name="Chevrette M."/>
            <person name="Carlson C."/>
            <person name="Stubbendieck R."/>
            <person name="Wendt-Pienkowski E."/>
        </authorList>
    </citation>
    <scope>NUCLEOTIDE SEQUENCE [LARGE SCALE GENOMIC DNA]</scope>
    <source>
        <strain evidence="3 4">SID10258</strain>
    </source>
</reference>
<accession>A0A6L9QHM5</accession>
<dbReference type="RefSeq" id="WP_163057673.1">
    <property type="nucleotide sequence ID" value="NZ_JAAGLI010000478.1"/>
</dbReference>
<dbReference type="Pfam" id="PF11271">
    <property type="entry name" value="PorA"/>
    <property type="match status" value="1"/>
</dbReference>
<evidence type="ECO:0000256" key="1">
    <source>
        <dbReference type="SAM" id="MobiDB-lite"/>
    </source>
</evidence>
<evidence type="ECO:0000313" key="4">
    <source>
        <dbReference type="Proteomes" id="UP000475532"/>
    </source>
</evidence>
<feature type="region of interest" description="Disordered" evidence="1">
    <location>
        <begin position="308"/>
        <end position="337"/>
    </location>
</feature>
<keyword evidence="2" id="KW-0472">Membrane</keyword>
<evidence type="ECO:0000313" key="3">
    <source>
        <dbReference type="EMBL" id="NEA24516.1"/>
    </source>
</evidence>
<keyword evidence="2" id="KW-0812">Transmembrane</keyword>
<feature type="compositionally biased region" description="Basic and acidic residues" evidence="1">
    <location>
        <begin position="328"/>
        <end position="337"/>
    </location>
</feature>
<dbReference type="AlphaFoldDB" id="A0A6L9QHM5"/>
<gene>
    <name evidence="3" type="ORF">G3I70_18750</name>
</gene>
<dbReference type="InterPro" id="IPR021424">
    <property type="entry name" value="PorA"/>
</dbReference>
<dbReference type="Proteomes" id="UP000475532">
    <property type="component" value="Unassembled WGS sequence"/>
</dbReference>
<proteinExistence type="predicted"/>
<evidence type="ECO:0000256" key="2">
    <source>
        <dbReference type="SAM" id="Phobius"/>
    </source>
</evidence>
<organism evidence="3 4">
    <name type="scientific">Actinomadura bangladeshensis</name>
    <dbReference type="NCBI Taxonomy" id="453573"/>
    <lineage>
        <taxon>Bacteria</taxon>
        <taxon>Bacillati</taxon>
        <taxon>Actinomycetota</taxon>
        <taxon>Actinomycetes</taxon>
        <taxon>Streptosporangiales</taxon>
        <taxon>Thermomonosporaceae</taxon>
        <taxon>Actinomadura</taxon>
    </lineage>
</organism>
<feature type="transmembrane region" description="Helical" evidence="2">
    <location>
        <begin position="282"/>
        <end position="303"/>
    </location>
</feature>
<keyword evidence="2" id="KW-1133">Transmembrane helix</keyword>
<protein>
    <submittedName>
        <fullName evidence="3">DUF3068 domain-containing protein</fullName>
    </submittedName>
</protein>
<name>A0A6L9QHM5_9ACTN</name>
<dbReference type="EMBL" id="JAAGLI010000478">
    <property type="protein sequence ID" value="NEA24516.1"/>
    <property type="molecule type" value="Genomic_DNA"/>
</dbReference>